<comment type="caution">
    <text evidence="4">The sequence shown here is derived from an EMBL/GenBank/DDBJ whole genome shotgun (WGS) entry which is preliminary data.</text>
</comment>
<evidence type="ECO:0000313" key="4">
    <source>
        <dbReference type="EMBL" id="RUL88922.1"/>
    </source>
</evidence>
<evidence type="ECO:0000256" key="2">
    <source>
        <dbReference type="SAM" id="Phobius"/>
    </source>
</evidence>
<feature type="compositionally biased region" description="Basic and acidic residues" evidence="1">
    <location>
        <begin position="474"/>
        <end position="491"/>
    </location>
</feature>
<feature type="transmembrane region" description="Helical" evidence="2">
    <location>
        <begin position="42"/>
        <end position="59"/>
    </location>
</feature>
<keyword evidence="5" id="KW-1185">Reference proteome</keyword>
<reference evidence="4 5" key="1">
    <citation type="submission" date="2018-12" db="EMBL/GenBank/DDBJ databases">
        <authorList>
            <person name="Toschakov S.V."/>
        </authorList>
    </citation>
    <scope>NUCLEOTIDE SEQUENCE [LARGE SCALE GENOMIC DNA]</scope>
    <source>
        <strain evidence="4 5">GM2012</strain>
    </source>
</reference>
<evidence type="ECO:0000259" key="3">
    <source>
        <dbReference type="Pfam" id="PF05569"/>
    </source>
</evidence>
<evidence type="ECO:0000256" key="1">
    <source>
        <dbReference type="SAM" id="MobiDB-lite"/>
    </source>
</evidence>
<dbReference type="InterPro" id="IPR052173">
    <property type="entry name" value="Beta-lactam_resp_regulator"/>
</dbReference>
<evidence type="ECO:0000313" key="5">
    <source>
        <dbReference type="Proteomes" id="UP000280296"/>
    </source>
</evidence>
<feature type="transmembrane region" description="Helical" evidence="2">
    <location>
        <begin position="12"/>
        <end position="30"/>
    </location>
</feature>
<protein>
    <submittedName>
        <fullName evidence="4">M56 family metallopeptidase</fullName>
    </submittedName>
</protein>
<dbReference type="AlphaFoldDB" id="A0A432MNC4"/>
<accession>A0A432MNC4</accession>
<name>A0A432MNC4_9BACT</name>
<dbReference type="Pfam" id="PF05569">
    <property type="entry name" value="Peptidase_M56"/>
    <property type="match status" value="1"/>
</dbReference>
<feature type="region of interest" description="Disordered" evidence="1">
    <location>
        <begin position="474"/>
        <end position="510"/>
    </location>
</feature>
<keyword evidence="2" id="KW-0472">Membrane</keyword>
<gene>
    <name evidence="4" type="ORF">TsocGM_04820</name>
</gene>
<reference evidence="4 5" key="2">
    <citation type="submission" date="2019-01" db="EMBL/GenBank/DDBJ databases">
        <title>Tautonia sociabilis, a novel thermotolerant planctomycete of Isosphaeraceae family, isolated from a 4000 m deep subterranean habitat.</title>
        <authorList>
            <person name="Kovaleva O.L."/>
            <person name="Elcheninov A.G."/>
            <person name="Van Heerden E."/>
            <person name="Toshchakov S.V."/>
            <person name="Novikov A."/>
            <person name="Bonch-Osmolovskaya E.A."/>
            <person name="Kublanov I.V."/>
        </authorList>
    </citation>
    <scope>NUCLEOTIDE SEQUENCE [LARGE SCALE GENOMIC DNA]</scope>
    <source>
        <strain evidence="4 5">GM2012</strain>
    </source>
</reference>
<dbReference type="CDD" id="cd07341">
    <property type="entry name" value="M56_BlaR1_MecR1_like"/>
    <property type="match status" value="1"/>
</dbReference>
<keyword evidence="2" id="KW-0812">Transmembrane</keyword>
<feature type="transmembrane region" description="Helical" evidence="2">
    <location>
        <begin position="206"/>
        <end position="228"/>
    </location>
</feature>
<sequence>MVVAIDRLGGWLIDVGVMAAAWLSLAMVAAVGCRQPIRRRDLARLGLVGALALVPLSLLREGRIGLLNWMPGKIGSIEPGWIGSAEMSAALVGVGRALTIGYAAIASAGISWSLLGAWAMRRLVRTAEEPSPEALRLYETLPFEGRLGRRPALKRSDRVGRPVLVGGSRPTIVIPTDWDRPGAEQADRLRLGMLHELAHSERSDPLFHWLAGLAQAVWFALPPAWWLARQLRLDQEILADDRAARGLGGASASYASSLVAMAAGRGVSGVAGRASGRGSDPGGSPLVRRVAMLIHCPFPIERETPPWWRWSLPPAAALLLLLTSRLSIGGLPGGSERVAFPMRPAAEAVTFRIRELEIDAAPVGSPLRLPAPLPRRFVLTMDLRADPGSLAAIAVAGHCLGDPSQPMAGVPEGPEVWRRIRLEVEEGSARLWIDGRSVPTTSLREEDSSWFSILPPPERPIRIRDLVLEPIEEPFRREVPIQEADRADRGESPGAVSGRNPRPSPRRGPS</sequence>
<dbReference type="PANTHER" id="PTHR34978">
    <property type="entry name" value="POSSIBLE SENSOR-TRANSDUCER PROTEIN BLAR"/>
    <property type="match status" value="1"/>
</dbReference>
<proteinExistence type="predicted"/>
<dbReference type="PROSITE" id="PS51257">
    <property type="entry name" value="PROKAR_LIPOPROTEIN"/>
    <property type="match status" value="1"/>
</dbReference>
<dbReference type="EMBL" id="RYZH01000006">
    <property type="protein sequence ID" value="RUL88922.1"/>
    <property type="molecule type" value="Genomic_DNA"/>
</dbReference>
<dbReference type="InterPro" id="IPR008756">
    <property type="entry name" value="Peptidase_M56"/>
</dbReference>
<keyword evidence="2" id="KW-1133">Transmembrane helix</keyword>
<dbReference type="Proteomes" id="UP000280296">
    <property type="component" value="Unassembled WGS sequence"/>
</dbReference>
<organism evidence="4 5">
    <name type="scientific">Tautonia sociabilis</name>
    <dbReference type="NCBI Taxonomy" id="2080755"/>
    <lineage>
        <taxon>Bacteria</taxon>
        <taxon>Pseudomonadati</taxon>
        <taxon>Planctomycetota</taxon>
        <taxon>Planctomycetia</taxon>
        <taxon>Isosphaerales</taxon>
        <taxon>Isosphaeraceae</taxon>
        <taxon>Tautonia</taxon>
    </lineage>
</organism>
<feature type="domain" description="Peptidase M56" evidence="3">
    <location>
        <begin position="110"/>
        <end position="293"/>
    </location>
</feature>
<feature type="transmembrane region" description="Helical" evidence="2">
    <location>
        <begin position="100"/>
        <end position="120"/>
    </location>
</feature>
<dbReference type="PANTHER" id="PTHR34978:SF3">
    <property type="entry name" value="SLR0241 PROTEIN"/>
    <property type="match status" value="1"/>
</dbReference>